<dbReference type="SUPFAM" id="SSF53098">
    <property type="entry name" value="Ribonuclease H-like"/>
    <property type="match status" value="1"/>
</dbReference>
<evidence type="ECO:0000256" key="1">
    <source>
        <dbReference type="ARBA" id="ARBA00000077"/>
    </source>
</evidence>
<dbReference type="Proteomes" id="UP000287247">
    <property type="component" value="Unassembled WGS sequence"/>
</dbReference>
<dbReference type="NCBIfam" id="NF001236">
    <property type="entry name" value="PRK00203.1"/>
    <property type="match status" value="1"/>
</dbReference>
<evidence type="ECO:0000313" key="13">
    <source>
        <dbReference type="EMBL" id="GBF82815.1"/>
    </source>
</evidence>
<name>A0A401INI3_APHSA</name>
<keyword evidence="8 11" id="KW-0255">Endonuclease</keyword>
<dbReference type="EMBL" id="BDQK01000017">
    <property type="protein sequence ID" value="GBF82815.1"/>
    <property type="molecule type" value="Genomic_DNA"/>
</dbReference>
<organism evidence="13 14">
    <name type="scientific">Aphanothece sacrum FPU1</name>
    <dbReference type="NCBI Taxonomy" id="1920663"/>
    <lineage>
        <taxon>Bacteria</taxon>
        <taxon>Bacillati</taxon>
        <taxon>Cyanobacteriota</taxon>
        <taxon>Cyanophyceae</taxon>
        <taxon>Oscillatoriophycideae</taxon>
        <taxon>Chroococcales</taxon>
        <taxon>Aphanothecaceae</taxon>
        <taxon>Aphanothece</taxon>
    </lineage>
</organism>
<keyword evidence="10 11" id="KW-0460">Magnesium</keyword>
<accession>A0A401INI3</accession>
<evidence type="ECO:0000256" key="4">
    <source>
        <dbReference type="ARBA" id="ARBA00011245"/>
    </source>
</evidence>
<dbReference type="PANTHER" id="PTHR10642:SF26">
    <property type="entry name" value="RIBONUCLEASE H1"/>
    <property type="match status" value="1"/>
</dbReference>
<comment type="cofactor">
    <cofactor evidence="11">
        <name>Mg(2+)</name>
        <dbReference type="ChEBI" id="CHEBI:18420"/>
    </cofactor>
    <text evidence="11">Binds 1 Mg(2+) ion per subunit. May bind a second metal ion at a regulatory site, or after substrate binding.</text>
</comment>
<gene>
    <name evidence="11" type="primary">rnhA</name>
    <name evidence="13" type="ORF">AsFPU1_4249</name>
</gene>
<dbReference type="PANTHER" id="PTHR10642">
    <property type="entry name" value="RIBONUCLEASE H1"/>
    <property type="match status" value="1"/>
</dbReference>
<evidence type="ECO:0000256" key="9">
    <source>
        <dbReference type="ARBA" id="ARBA00022801"/>
    </source>
</evidence>
<feature type="binding site" evidence="11">
    <location>
        <position position="13"/>
    </location>
    <ligand>
        <name>Mg(2+)</name>
        <dbReference type="ChEBI" id="CHEBI:18420"/>
        <label>1</label>
    </ligand>
</feature>
<evidence type="ECO:0000256" key="11">
    <source>
        <dbReference type="HAMAP-Rule" id="MF_00042"/>
    </source>
</evidence>
<keyword evidence="7 11" id="KW-0479">Metal-binding</keyword>
<feature type="binding site" evidence="11">
    <location>
        <position position="73"/>
    </location>
    <ligand>
        <name>Mg(2+)</name>
        <dbReference type="ChEBI" id="CHEBI:18420"/>
        <label>1</label>
    </ligand>
</feature>
<comment type="subcellular location">
    <subcellularLocation>
        <location evidence="11">Cytoplasm</location>
    </subcellularLocation>
</comment>
<dbReference type="CDD" id="cd09278">
    <property type="entry name" value="RNase_HI_prokaryote_like"/>
    <property type="match status" value="1"/>
</dbReference>
<evidence type="ECO:0000313" key="14">
    <source>
        <dbReference type="Proteomes" id="UP000287247"/>
    </source>
</evidence>
<evidence type="ECO:0000259" key="12">
    <source>
        <dbReference type="PROSITE" id="PS50879"/>
    </source>
</evidence>
<evidence type="ECO:0000256" key="10">
    <source>
        <dbReference type="ARBA" id="ARBA00022842"/>
    </source>
</evidence>
<dbReference type="OrthoDB" id="7845843at2"/>
<comment type="similarity">
    <text evidence="3 11">Belongs to the RNase H family.</text>
</comment>
<dbReference type="FunFam" id="3.30.420.10:FF:000089">
    <property type="entry name" value="Ribonuclease H"/>
    <property type="match status" value="1"/>
</dbReference>
<proteinExistence type="inferred from homology"/>
<dbReference type="GO" id="GO:0005737">
    <property type="term" value="C:cytoplasm"/>
    <property type="evidence" value="ECO:0007669"/>
    <property type="project" value="UniProtKB-SubCell"/>
</dbReference>
<feature type="binding site" evidence="11">
    <location>
        <position position="13"/>
    </location>
    <ligand>
        <name>Mg(2+)</name>
        <dbReference type="ChEBI" id="CHEBI:18420"/>
        <label>2</label>
    </ligand>
</feature>
<dbReference type="GO" id="GO:0043137">
    <property type="term" value="P:DNA replication, removal of RNA primer"/>
    <property type="evidence" value="ECO:0007669"/>
    <property type="project" value="TreeGrafter"/>
</dbReference>
<feature type="binding site" evidence="11">
    <location>
        <position position="138"/>
    </location>
    <ligand>
        <name>Mg(2+)</name>
        <dbReference type="ChEBI" id="CHEBI:18420"/>
        <label>2</label>
    </ligand>
</feature>
<evidence type="ECO:0000256" key="6">
    <source>
        <dbReference type="ARBA" id="ARBA00022722"/>
    </source>
</evidence>
<dbReference type="PROSITE" id="PS50879">
    <property type="entry name" value="RNASE_H_1"/>
    <property type="match status" value="1"/>
</dbReference>
<comment type="subunit">
    <text evidence="4 11">Monomer.</text>
</comment>
<keyword evidence="9 11" id="KW-0378">Hydrolase</keyword>
<sequence>MNDCLKKVEIYTDGACSGNPGSGGYGVILLYNEHRKELSGGFCLTTNNRMEMMAAIVGLESLTMKCSVTLYTDSRYVVDSITQGWAKKWQANGWKRNEKEVAKNSDLWQRLLDLCQQHEVEFVWIKGHNGHKENEYCDQLAVRASQQKALPSDEVYENKV</sequence>
<feature type="binding site" evidence="11">
    <location>
        <position position="51"/>
    </location>
    <ligand>
        <name>Mg(2+)</name>
        <dbReference type="ChEBI" id="CHEBI:18420"/>
        <label>1</label>
    </ligand>
</feature>
<feature type="domain" description="RNase H type-1" evidence="12">
    <location>
        <begin position="4"/>
        <end position="146"/>
    </location>
</feature>
<comment type="function">
    <text evidence="2 11">Endonuclease that specifically degrades the RNA of RNA-DNA hybrids.</text>
</comment>
<dbReference type="Pfam" id="PF00075">
    <property type="entry name" value="RNase_H"/>
    <property type="match status" value="1"/>
</dbReference>
<dbReference type="HAMAP" id="MF_00042">
    <property type="entry name" value="RNase_H"/>
    <property type="match status" value="1"/>
</dbReference>
<dbReference type="InterPro" id="IPR036397">
    <property type="entry name" value="RNaseH_sf"/>
</dbReference>
<dbReference type="GO" id="GO:0003676">
    <property type="term" value="F:nucleic acid binding"/>
    <property type="evidence" value="ECO:0007669"/>
    <property type="project" value="InterPro"/>
</dbReference>
<dbReference type="InterPro" id="IPR022892">
    <property type="entry name" value="RNaseHI"/>
</dbReference>
<dbReference type="InterPro" id="IPR050092">
    <property type="entry name" value="RNase_H"/>
</dbReference>
<evidence type="ECO:0000256" key="3">
    <source>
        <dbReference type="ARBA" id="ARBA00005300"/>
    </source>
</evidence>
<dbReference type="Gene3D" id="3.30.420.10">
    <property type="entry name" value="Ribonuclease H-like superfamily/Ribonuclease H"/>
    <property type="match status" value="1"/>
</dbReference>
<evidence type="ECO:0000256" key="5">
    <source>
        <dbReference type="ARBA" id="ARBA00012180"/>
    </source>
</evidence>
<evidence type="ECO:0000256" key="8">
    <source>
        <dbReference type="ARBA" id="ARBA00022759"/>
    </source>
</evidence>
<dbReference type="AlphaFoldDB" id="A0A401INI3"/>
<keyword evidence="11" id="KW-0963">Cytoplasm</keyword>
<keyword evidence="14" id="KW-1185">Reference proteome</keyword>
<dbReference type="GO" id="GO:0004523">
    <property type="term" value="F:RNA-DNA hybrid ribonuclease activity"/>
    <property type="evidence" value="ECO:0007669"/>
    <property type="project" value="UniProtKB-UniRule"/>
</dbReference>
<dbReference type="InterPro" id="IPR002156">
    <property type="entry name" value="RNaseH_domain"/>
</dbReference>
<dbReference type="RefSeq" id="WP_125061185.1">
    <property type="nucleotide sequence ID" value="NZ_BDQK01000017.1"/>
</dbReference>
<dbReference type="InterPro" id="IPR012337">
    <property type="entry name" value="RNaseH-like_sf"/>
</dbReference>
<evidence type="ECO:0000256" key="7">
    <source>
        <dbReference type="ARBA" id="ARBA00022723"/>
    </source>
</evidence>
<protein>
    <recommendedName>
        <fullName evidence="5 11">Ribonuclease H</fullName>
        <shortName evidence="11">RNase H</shortName>
        <ecNumber evidence="5 11">3.1.26.4</ecNumber>
    </recommendedName>
</protein>
<dbReference type="GO" id="GO:0000287">
    <property type="term" value="F:magnesium ion binding"/>
    <property type="evidence" value="ECO:0007669"/>
    <property type="project" value="UniProtKB-UniRule"/>
</dbReference>
<reference evidence="14" key="1">
    <citation type="submission" date="2017-05" db="EMBL/GenBank/DDBJ databases">
        <title>Physiological properties and genetic analysis related to exopolysaccharide production of fresh-water unicellular cyanobacterium Aphanothece sacrum, Suizenji Nori, that has been cultured as a food source in Japan.</title>
        <authorList>
            <person name="Kanesaki Y."/>
            <person name="Yoshikawa S."/>
            <person name="Ohki K."/>
        </authorList>
    </citation>
    <scope>NUCLEOTIDE SEQUENCE [LARGE SCALE GENOMIC DNA]</scope>
    <source>
        <strain evidence="14">FPU1</strain>
    </source>
</reference>
<comment type="catalytic activity">
    <reaction evidence="1 11">
        <text>Endonucleolytic cleavage to 5'-phosphomonoester.</text>
        <dbReference type="EC" id="3.1.26.4"/>
    </reaction>
</comment>
<dbReference type="EC" id="3.1.26.4" evidence="5 11"/>
<keyword evidence="6 11" id="KW-0540">Nuclease</keyword>
<evidence type="ECO:0000256" key="2">
    <source>
        <dbReference type="ARBA" id="ARBA00004065"/>
    </source>
</evidence>
<comment type="caution">
    <text evidence="13">The sequence shown here is derived from an EMBL/GenBank/DDBJ whole genome shotgun (WGS) entry which is preliminary data.</text>
</comment>